<dbReference type="InterPro" id="IPR000241">
    <property type="entry name" value="RlmKL-like_Mtase"/>
</dbReference>
<dbReference type="SUPFAM" id="SSF53335">
    <property type="entry name" value="S-adenosyl-L-methionine-dependent methyltransferases"/>
    <property type="match status" value="1"/>
</dbReference>
<evidence type="ECO:0000313" key="2">
    <source>
        <dbReference type="EMBL" id="MEA0971002.1"/>
    </source>
</evidence>
<dbReference type="PANTHER" id="PTHR14911">
    <property type="entry name" value="THUMP DOMAIN-CONTAINING"/>
    <property type="match status" value="1"/>
</dbReference>
<dbReference type="PANTHER" id="PTHR14911:SF13">
    <property type="entry name" value="TRNA (GUANINE(6)-N2)-METHYLTRANSFERASE THUMP3"/>
    <property type="match status" value="1"/>
</dbReference>
<proteinExistence type="predicted"/>
<dbReference type="EMBL" id="JARJFB010000069">
    <property type="protein sequence ID" value="MEA0971002.1"/>
    <property type="molecule type" value="Genomic_DNA"/>
</dbReference>
<evidence type="ECO:0000313" key="3">
    <source>
        <dbReference type="Proteomes" id="UP001291687"/>
    </source>
</evidence>
<dbReference type="GO" id="GO:0008168">
    <property type="term" value="F:methyltransferase activity"/>
    <property type="evidence" value="ECO:0007669"/>
    <property type="project" value="UniProtKB-KW"/>
</dbReference>
<organism evidence="2 3">
    <name type="scientific">Candidatus Megaera venefica</name>
    <dbReference type="NCBI Taxonomy" id="2055910"/>
    <lineage>
        <taxon>Bacteria</taxon>
        <taxon>Pseudomonadati</taxon>
        <taxon>Pseudomonadota</taxon>
        <taxon>Alphaproteobacteria</taxon>
        <taxon>Rickettsiales</taxon>
        <taxon>Rickettsiaceae</taxon>
        <taxon>Candidatus Megaera</taxon>
    </lineage>
</organism>
<evidence type="ECO:0000259" key="1">
    <source>
        <dbReference type="Pfam" id="PF01170"/>
    </source>
</evidence>
<dbReference type="RefSeq" id="WP_322776901.1">
    <property type="nucleotide sequence ID" value="NZ_JARJFB010000069.1"/>
</dbReference>
<keyword evidence="2" id="KW-0808">Transferase</keyword>
<keyword evidence="3" id="KW-1185">Reference proteome</keyword>
<sequence length="354" mass="38853">MDSVQVWCRVIRGLEWIAAAEAWLLPEVSNIKTRPRDLLFCCDNSSCANQLRCIDDAYLVWGEIRGIGHTRQSLRNLKASLFRLHNLPVEINSKIKNLRVTASFLGKRNYSRYDLEAAVGGVLANNLGLRFIDSRSKENLNVLWVRFHLLEDKGLIGIRITDYPCHRRIWRVQGIAGALHPPVAAAIALLADLKPGQTVIDPFAGSGTLLIEAGLQCPGLNLVGCDTSEEAIARAYKQGELAHILLNLNVVDSSAVLFPNADRIISNPPWGLSTTLKGQVTNNNLIEALLGNLNPFGRGVFIASQKLQLPGLFKKAGFFPLLVQTLRISGRLAELVVIGYDSCFSSPSVKTLPA</sequence>
<accession>A0ABU5NCX9</accession>
<comment type="caution">
    <text evidence="2">The sequence shown here is derived from an EMBL/GenBank/DDBJ whole genome shotgun (WGS) entry which is preliminary data.</text>
</comment>
<feature type="domain" description="Ribosomal RNA large subunit methyltransferase K/L-like methyltransferase" evidence="1">
    <location>
        <begin position="168"/>
        <end position="316"/>
    </location>
</feature>
<dbReference type="CDD" id="cd02440">
    <property type="entry name" value="AdoMet_MTases"/>
    <property type="match status" value="1"/>
</dbReference>
<keyword evidence="2" id="KW-0489">Methyltransferase</keyword>
<reference evidence="2 3" key="1">
    <citation type="submission" date="2023-03" db="EMBL/GenBank/DDBJ databases">
        <title>Host association and intracellularity evolved multiple times independently in the Rickettsiales.</title>
        <authorList>
            <person name="Castelli M."/>
            <person name="Nardi T."/>
            <person name="Gammuto L."/>
            <person name="Bellinzona G."/>
            <person name="Sabaneyeva E."/>
            <person name="Potekhin A."/>
            <person name="Serra V."/>
            <person name="Petroni G."/>
            <person name="Sassera D."/>
        </authorList>
    </citation>
    <scope>NUCLEOTIDE SEQUENCE [LARGE SCALE GENOMIC DNA]</scope>
    <source>
        <strain evidence="2 3">Sr 2-6</strain>
    </source>
</reference>
<dbReference type="InterPro" id="IPR029063">
    <property type="entry name" value="SAM-dependent_MTases_sf"/>
</dbReference>
<gene>
    <name evidence="2" type="ORF">Megvenef_00972</name>
</gene>
<dbReference type="Gene3D" id="3.40.50.150">
    <property type="entry name" value="Vaccinia Virus protein VP39"/>
    <property type="match status" value="1"/>
</dbReference>
<dbReference type="Pfam" id="PF01170">
    <property type="entry name" value="UPF0020"/>
    <property type="match status" value="1"/>
</dbReference>
<name>A0ABU5NCX9_9RICK</name>
<protein>
    <submittedName>
        <fullName evidence="2">Methyltransferase domain-containing protein</fullName>
    </submittedName>
</protein>
<dbReference type="Proteomes" id="UP001291687">
    <property type="component" value="Unassembled WGS sequence"/>
</dbReference>
<dbReference type="GO" id="GO:0032259">
    <property type="term" value="P:methylation"/>
    <property type="evidence" value="ECO:0007669"/>
    <property type="project" value="UniProtKB-KW"/>
</dbReference>